<protein>
    <recommendedName>
        <fullName evidence="3">Natural product</fullName>
    </recommendedName>
</protein>
<accession>A0ABP3UH97</accession>
<reference evidence="2" key="1">
    <citation type="journal article" date="2019" name="Int. J. Syst. Evol. Microbiol.">
        <title>The Global Catalogue of Microorganisms (GCM) 10K type strain sequencing project: providing services to taxonomists for standard genome sequencing and annotation.</title>
        <authorList>
            <consortium name="The Broad Institute Genomics Platform"/>
            <consortium name="The Broad Institute Genome Sequencing Center for Infectious Disease"/>
            <person name="Wu L."/>
            <person name="Ma J."/>
        </authorList>
    </citation>
    <scope>NUCLEOTIDE SEQUENCE [LARGE SCALE GENOMIC DNA]</scope>
    <source>
        <strain evidence="2">JCM 15974</strain>
    </source>
</reference>
<evidence type="ECO:0000313" key="1">
    <source>
        <dbReference type="EMBL" id="GAA0731670.1"/>
    </source>
</evidence>
<organism evidence="1 2">
    <name type="scientific">Aquimarina litoralis</name>
    <dbReference type="NCBI Taxonomy" id="584605"/>
    <lineage>
        <taxon>Bacteria</taxon>
        <taxon>Pseudomonadati</taxon>
        <taxon>Bacteroidota</taxon>
        <taxon>Flavobacteriia</taxon>
        <taxon>Flavobacteriales</taxon>
        <taxon>Flavobacteriaceae</taxon>
        <taxon>Aquimarina</taxon>
    </lineage>
</organism>
<name>A0ABP3UH97_9FLAO</name>
<gene>
    <name evidence="1" type="ORF">GCM10009430_44100</name>
</gene>
<keyword evidence="2" id="KW-1185">Reference proteome</keyword>
<dbReference type="EMBL" id="BAAAGE010000006">
    <property type="protein sequence ID" value="GAA0731670.1"/>
    <property type="molecule type" value="Genomic_DNA"/>
</dbReference>
<dbReference type="RefSeq" id="WP_343914414.1">
    <property type="nucleotide sequence ID" value="NZ_BAAAGE010000006.1"/>
</dbReference>
<proteinExistence type="predicted"/>
<comment type="caution">
    <text evidence="1">The sequence shown here is derived from an EMBL/GenBank/DDBJ whole genome shotgun (WGS) entry which is preliminary data.</text>
</comment>
<evidence type="ECO:0000313" key="2">
    <source>
        <dbReference type="Proteomes" id="UP001501758"/>
    </source>
</evidence>
<sequence length="76" mass="8214">MLQNILKLSGVNKLNKQQQREVKGGLGLGRDTYDCKCGTQSFTVRASSIRSAERKADRRCSVGTASSCNARIIAPA</sequence>
<dbReference type="Proteomes" id="UP001501758">
    <property type="component" value="Unassembled WGS sequence"/>
</dbReference>
<evidence type="ECO:0008006" key="3">
    <source>
        <dbReference type="Google" id="ProtNLM"/>
    </source>
</evidence>